<evidence type="ECO:0000256" key="2">
    <source>
        <dbReference type="ARBA" id="ARBA00009712"/>
    </source>
</evidence>
<dbReference type="GO" id="GO:0005506">
    <property type="term" value="F:iron ion binding"/>
    <property type="evidence" value="ECO:0007669"/>
    <property type="project" value="InterPro"/>
</dbReference>
<evidence type="ECO:0000313" key="9">
    <source>
        <dbReference type="WBParaSite" id="Minc3s01779g26233"/>
    </source>
</evidence>
<dbReference type="PANTHER" id="PTHR11473:SF15">
    <property type="entry name" value="TYROSINE 3-MONOOXYGENASE"/>
    <property type="match status" value="1"/>
</dbReference>
<keyword evidence="3" id="KW-0479">Metal-binding</keyword>
<feature type="domain" description="Biopterin-dependent aromatic amino acid hydroxylase family profile" evidence="7">
    <location>
        <begin position="5"/>
        <end position="173"/>
    </location>
</feature>
<dbReference type="Proteomes" id="UP000887563">
    <property type="component" value="Unplaced"/>
</dbReference>
<keyword evidence="5" id="KW-0408">Iron</keyword>
<evidence type="ECO:0000256" key="4">
    <source>
        <dbReference type="ARBA" id="ARBA00023002"/>
    </source>
</evidence>
<dbReference type="InterPro" id="IPR019774">
    <property type="entry name" value="Aromatic-AA_hydroxylase_C"/>
</dbReference>
<dbReference type="InterPro" id="IPR036329">
    <property type="entry name" value="Aro-AA_hydroxylase_C_sf"/>
</dbReference>
<comment type="cofactor">
    <cofactor evidence="1">
        <name>Fe(2+)</name>
        <dbReference type="ChEBI" id="CHEBI:29033"/>
    </cofactor>
</comment>
<dbReference type="InterPro" id="IPR036951">
    <property type="entry name" value="ArAA_hydroxylase_sf"/>
</dbReference>
<dbReference type="Gene3D" id="1.10.800.10">
    <property type="entry name" value="Aromatic amino acid hydroxylase"/>
    <property type="match status" value="1"/>
</dbReference>
<dbReference type="SUPFAM" id="SSF56534">
    <property type="entry name" value="Aromatic aminoacid monoxygenases, catalytic and oligomerization domains"/>
    <property type="match status" value="1"/>
</dbReference>
<name>A0A914MI90_MELIC</name>
<dbReference type="PANTHER" id="PTHR11473">
    <property type="entry name" value="AROMATIC AMINO ACID HYDROXYLASE"/>
    <property type="match status" value="1"/>
</dbReference>
<comment type="similarity">
    <text evidence="2">Belongs to the biopterin-dependent aromatic amino acid hydroxylase family.</text>
</comment>
<dbReference type="GO" id="GO:0006585">
    <property type="term" value="P:dopamine biosynthetic process from tyrosine"/>
    <property type="evidence" value="ECO:0007669"/>
    <property type="project" value="TreeGrafter"/>
</dbReference>
<dbReference type="GO" id="GO:0004511">
    <property type="term" value="F:tyrosine 3-monooxygenase activity"/>
    <property type="evidence" value="ECO:0007669"/>
    <property type="project" value="TreeGrafter"/>
</dbReference>
<evidence type="ECO:0000259" key="7">
    <source>
        <dbReference type="PROSITE" id="PS51410"/>
    </source>
</evidence>
<dbReference type="GO" id="GO:0043204">
    <property type="term" value="C:perikaryon"/>
    <property type="evidence" value="ECO:0007669"/>
    <property type="project" value="TreeGrafter"/>
</dbReference>
<accession>A0A914MI90</accession>
<dbReference type="PRINTS" id="PR00372">
    <property type="entry name" value="FYWHYDRXLASE"/>
</dbReference>
<dbReference type="Pfam" id="PF00351">
    <property type="entry name" value="Biopterin_H"/>
    <property type="match status" value="1"/>
</dbReference>
<dbReference type="InterPro" id="IPR001273">
    <property type="entry name" value="ArAA_hydroxylase"/>
</dbReference>
<keyword evidence="8" id="KW-1185">Reference proteome</keyword>
<dbReference type="WBParaSite" id="Minc3s01779g26233">
    <property type="protein sequence ID" value="Minc3s01779g26233"/>
    <property type="gene ID" value="Minc3s01779g26233"/>
</dbReference>
<evidence type="ECO:0000256" key="6">
    <source>
        <dbReference type="ARBA" id="ARBA00023033"/>
    </source>
</evidence>
<evidence type="ECO:0000256" key="1">
    <source>
        <dbReference type="ARBA" id="ARBA00001954"/>
    </source>
</evidence>
<proteinExistence type="inferred from homology"/>
<evidence type="ECO:0000256" key="5">
    <source>
        <dbReference type="ARBA" id="ARBA00023004"/>
    </source>
</evidence>
<dbReference type="GO" id="GO:0005737">
    <property type="term" value="C:cytoplasm"/>
    <property type="evidence" value="ECO:0007669"/>
    <property type="project" value="TreeGrafter"/>
</dbReference>
<dbReference type="PROSITE" id="PS51410">
    <property type="entry name" value="BH4_AAA_HYDROXYL_2"/>
    <property type="match status" value="1"/>
</dbReference>
<evidence type="ECO:0000256" key="3">
    <source>
        <dbReference type="ARBA" id="ARBA00022723"/>
    </source>
</evidence>
<keyword evidence="4" id="KW-0560">Oxidoreductase</keyword>
<dbReference type="AlphaFoldDB" id="A0A914MI90"/>
<dbReference type="GO" id="GO:0030424">
    <property type="term" value="C:axon"/>
    <property type="evidence" value="ECO:0007669"/>
    <property type="project" value="TreeGrafter"/>
</dbReference>
<organism evidence="8 9">
    <name type="scientific">Meloidogyne incognita</name>
    <name type="common">Southern root-knot nematode worm</name>
    <name type="synonym">Oxyuris incognita</name>
    <dbReference type="NCBI Taxonomy" id="6306"/>
    <lineage>
        <taxon>Eukaryota</taxon>
        <taxon>Metazoa</taxon>
        <taxon>Ecdysozoa</taxon>
        <taxon>Nematoda</taxon>
        <taxon>Chromadorea</taxon>
        <taxon>Rhabditida</taxon>
        <taxon>Tylenchina</taxon>
        <taxon>Tylenchomorpha</taxon>
        <taxon>Tylenchoidea</taxon>
        <taxon>Meloidogynidae</taxon>
        <taxon>Meloidogyninae</taxon>
        <taxon>Meloidogyne</taxon>
        <taxon>Meloidogyne incognita group</taxon>
    </lineage>
</organism>
<evidence type="ECO:0000313" key="8">
    <source>
        <dbReference type="Proteomes" id="UP000887563"/>
    </source>
</evidence>
<sequence length="173" mass="20367">MRAKLSGKKWMFFGINSTIWFPHHVSELDLCAHVVVKYEPTEDPKHPGFGDKKYIERRSELNKIANSYRFGEPIPLIEYTEEENNTWKIAYKQLVELRETHTCIEYQRNIAEMERIGLINADRIPQIRELSAYIQKKTGFELRPCGGLLSARDFLASLAFRVFQATLYVRHFR</sequence>
<protein>
    <submittedName>
        <fullName evidence="9">Biopterin-dependent aromatic amino acid hydroxylase family profile domain-containing protein</fullName>
    </submittedName>
</protein>
<reference evidence="9" key="1">
    <citation type="submission" date="2022-11" db="UniProtKB">
        <authorList>
            <consortium name="WormBaseParasite"/>
        </authorList>
    </citation>
    <scope>IDENTIFICATION</scope>
</reference>
<keyword evidence="6" id="KW-0503">Monooxygenase</keyword>